<dbReference type="EMBL" id="VVIM01000005">
    <property type="protein sequence ID" value="KAB0798948.1"/>
    <property type="molecule type" value="Genomic_DNA"/>
</dbReference>
<proteinExistence type="predicted"/>
<dbReference type="GO" id="GO:0003743">
    <property type="term" value="F:translation initiation factor activity"/>
    <property type="evidence" value="ECO:0007669"/>
    <property type="project" value="TreeGrafter"/>
</dbReference>
<reference evidence="1 2" key="1">
    <citation type="journal article" date="2018" name="Elife">
        <title>Firefly genomes illuminate parallel origins of bioluminescence in beetles.</title>
        <authorList>
            <person name="Fallon T.R."/>
            <person name="Lower S.E."/>
            <person name="Chang C.H."/>
            <person name="Bessho-Uehara M."/>
            <person name="Martin G.J."/>
            <person name="Bewick A.J."/>
            <person name="Behringer M."/>
            <person name="Debat H.J."/>
            <person name="Wong I."/>
            <person name="Day J.C."/>
            <person name="Suvorov A."/>
            <person name="Silva C.J."/>
            <person name="Stanger-Hall K.F."/>
            <person name="Hall D.W."/>
            <person name="Schmitz R.J."/>
            <person name="Nelson D.R."/>
            <person name="Lewis S.M."/>
            <person name="Shigenobu S."/>
            <person name="Bybee S.M."/>
            <person name="Larracuente A.M."/>
            <person name="Oba Y."/>
            <person name="Weng J.K."/>
        </authorList>
    </citation>
    <scope>NUCLEOTIDE SEQUENCE [LARGE SCALE GENOMIC DNA]</scope>
    <source>
        <strain evidence="1">1611_PpyrPB1</strain>
        <tissue evidence="1">Whole body</tissue>
    </source>
</reference>
<dbReference type="PANTHER" id="PTHR45887">
    <property type="entry name" value="TRANSLATION INITIATION FACTOR EIF-2B SUBUNIT EPSILON"/>
    <property type="match status" value="1"/>
</dbReference>
<gene>
    <name evidence="1" type="ORF">PPYR_06828</name>
</gene>
<keyword evidence="2" id="KW-1185">Reference proteome</keyword>
<dbReference type="InterPro" id="IPR051956">
    <property type="entry name" value="eIF2B_epsilon"/>
</dbReference>
<dbReference type="GO" id="GO:0031369">
    <property type="term" value="F:translation initiation factor binding"/>
    <property type="evidence" value="ECO:0007669"/>
    <property type="project" value="TreeGrafter"/>
</dbReference>
<feature type="non-terminal residue" evidence="1">
    <location>
        <position position="63"/>
    </location>
</feature>
<dbReference type="PANTHER" id="PTHR45887:SF1">
    <property type="entry name" value="TRANSLATION INITIATION FACTOR EIF-2B SUBUNIT EPSILON"/>
    <property type="match status" value="1"/>
</dbReference>
<dbReference type="AlphaFoldDB" id="A0A5N4AP02"/>
<evidence type="ECO:0000313" key="2">
    <source>
        <dbReference type="Proteomes" id="UP000327044"/>
    </source>
</evidence>
<dbReference type="Proteomes" id="UP000327044">
    <property type="component" value="Unassembled WGS sequence"/>
</dbReference>
<dbReference type="GO" id="GO:0005851">
    <property type="term" value="C:eukaryotic translation initiation factor 2B complex"/>
    <property type="evidence" value="ECO:0007669"/>
    <property type="project" value="TreeGrafter"/>
</dbReference>
<dbReference type="GO" id="GO:0005085">
    <property type="term" value="F:guanyl-nucleotide exchange factor activity"/>
    <property type="evidence" value="ECO:0007669"/>
    <property type="project" value="TreeGrafter"/>
</dbReference>
<comment type="caution">
    <text evidence="1">The sequence shown here is derived from an EMBL/GenBank/DDBJ whole genome shotgun (WGS) entry which is preliminary data.</text>
</comment>
<organism evidence="1 2">
    <name type="scientific">Photinus pyralis</name>
    <name type="common">Common eastern firefly</name>
    <name type="synonym">Lampyris pyralis</name>
    <dbReference type="NCBI Taxonomy" id="7054"/>
    <lineage>
        <taxon>Eukaryota</taxon>
        <taxon>Metazoa</taxon>
        <taxon>Ecdysozoa</taxon>
        <taxon>Arthropoda</taxon>
        <taxon>Hexapoda</taxon>
        <taxon>Insecta</taxon>
        <taxon>Pterygota</taxon>
        <taxon>Neoptera</taxon>
        <taxon>Endopterygota</taxon>
        <taxon>Coleoptera</taxon>
        <taxon>Polyphaga</taxon>
        <taxon>Elateriformia</taxon>
        <taxon>Elateroidea</taxon>
        <taxon>Lampyridae</taxon>
        <taxon>Lampyrinae</taxon>
        <taxon>Photinus</taxon>
    </lineage>
</organism>
<accession>A0A5N4AP02</accession>
<dbReference type="InParanoid" id="A0A5N4AP02"/>
<protein>
    <submittedName>
        <fullName evidence="1">Uncharacterized protein</fullName>
    </submittedName>
</protein>
<feature type="non-terminal residue" evidence="1">
    <location>
        <position position="1"/>
    </location>
</feature>
<sequence>SSIEKSAGWSLTMKVHVIVSETCRSFGDCIRDLDAKALIRGDFVLLEPGIVGNIKLLPIIKKH</sequence>
<name>A0A5N4AP02_PHOPY</name>
<evidence type="ECO:0000313" key="1">
    <source>
        <dbReference type="EMBL" id="KAB0798948.1"/>
    </source>
</evidence>